<feature type="chain" id="PRO_5028930784" evidence="2">
    <location>
        <begin position="23"/>
        <end position="342"/>
    </location>
</feature>
<accession>A0A7C9BB91</accession>
<dbReference type="Pfam" id="PF25917">
    <property type="entry name" value="BSH_RND"/>
    <property type="match status" value="1"/>
</dbReference>
<dbReference type="Gene3D" id="2.40.50.100">
    <property type="match status" value="1"/>
</dbReference>
<dbReference type="GO" id="GO:1990281">
    <property type="term" value="C:efflux pump complex"/>
    <property type="evidence" value="ECO:0007669"/>
    <property type="project" value="TreeGrafter"/>
</dbReference>
<evidence type="ECO:0000313" key="6">
    <source>
        <dbReference type="EMBL" id="MPR33218.1"/>
    </source>
</evidence>
<organism evidence="6 7">
    <name type="scientific">Salmonirosea aquatica</name>
    <dbReference type="NCBI Taxonomy" id="2654236"/>
    <lineage>
        <taxon>Bacteria</taxon>
        <taxon>Pseudomonadati</taxon>
        <taxon>Bacteroidota</taxon>
        <taxon>Cytophagia</taxon>
        <taxon>Cytophagales</taxon>
        <taxon>Spirosomataceae</taxon>
        <taxon>Salmonirosea</taxon>
    </lineage>
</organism>
<dbReference type="InterPro" id="IPR058792">
    <property type="entry name" value="Beta-barrel_RND_2"/>
</dbReference>
<dbReference type="InterPro" id="IPR058625">
    <property type="entry name" value="MdtA-like_BSH"/>
</dbReference>
<feature type="domain" description="Multidrug resistance protein MdtA-like barrel-sandwich hybrid" evidence="3">
    <location>
        <begin position="63"/>
        <end position="181"/>
    </location>
</feature>
<protein>
    <submittedName>
        <fullName evidence="6">Efflux RND transporter periplasmic adaptor subunit</fullName>
    </submittedName>
</protein>
<reference evidence="6 7" key="1">
    <citation type="submission" date="2019-10" db="EMBL/GenBank/DDBJ databases">
        <title>Draft Genome Sequence of Cytophagaceae sp. SJW1-29.</title>
        <authorList>
            <person name="Choi A."/>
        </authorList>
    </citation>
    <scope>NUCLEOTIDE SEQUENCE [LARGE SCALE GENOMIC DNA]</scope>
    <source>
        <strain evidence="6 7">SJW1-29</strain>
    </source>
</reference>
<dbReference type="NCBIfam" id="TIGR01730">
    <property type="entry name" value="RND_mfp"/>
    <property type="match status" value="1"/>
</dbReference>
<feature type="signal peptide" evidence="2">
    <location>
        <begin position="1"/>
        <end position="22"/>
    </location>
</feature>
<comment type="caution">
    <text evidence="6">The sequence shown here is derived from an EMBL/GenBank/DDBJ whole genome shotgun (WGS) entry which is preliminary data.</text>
</comment>
<dbReference type="InterPro" id="IPR006143">
    <property type="entry name" value="RND_pump_MFP"/>
</dbReference>
<comment type="similarity">
    <text evidence="1">Belongs to the membrane fusion protein (MFP) (TC 8.A.1) family.</text>
</comment>
<dbReference type="PROSITE" id="PS51257">
    <property type="entry name" value="PROKAR_LIPOPROTEIN"/>
    <property type="match status" value="1"/>
</dbReference>
<dbReference type="Proteomes" id="UP000479293">
    <property type="component" value="Unassembled WGS sequence"/>
</dbReference>
<dbReference type="PANTHER" id="PTHR30469:SF15">
    <property type="entry name" value="HLYD FAMILY OF SECRETION PROTEINS"/>
    <property type="match status" value="1"/>
</dbReference>
<dbReference type="EMBL" id="WHLY01000002">
    <property type="protein sequence ID" value="MPR33218.1"/>
    <property type="molecule type" value="Genomic_DNA"/>
</dbReference>
<sequence length="342" mass="37369">MKFSLFFPLLLFIFAACQQEKAAQKAVADEVVIATQSVPVTQSVRAEPIYVSGAVASSDEAKLSFKIGGIVQRITVREGETVRKGQLLAILDQTEITAQVSQAQYATEKAERDQKRVQNMLRDTAATLEQMQNATTGYEVARQNLQIAQFNQSYSRIVSPIDGTVTRKYMNEGELAGVGSPVLLIASNRRNDWVVRVGVTDKDWVRLKIGDRATVQLDAYPGESLTGTVSRLAQAADPMNKLYEIEIKIVPNGRRLAAGLFAKVELHPSQSRTYAMIPVEAIVEGNGREAFVFVNNQGKARRIPVTVGYLDGPNVLITDGLDSIETIITSGSAYLTEGSSIQ</sequence>
<evidence type="ECO:0000256" key="2">
    <source>
        <dbReference type="SAM" id="SignalP"/>
    </source>
</evidence>
<evidence type="ECO:0000259" key="5">
    <source>
        <dbReference type="Pfam" id="PF25989"/>
    </source>
</evidence>
<dbReference type="Pfam" id="PF25954">
    <property type="entry name" value="Beta-barrel_RND_2"/>
    <property type="match status" value="1"/>
</dbReference>
<dbReference type="Gene3D" id="2.40.30.170">
    <property type="match status" value="1"/>
</dbReference>
<dbReference type="PANTHER" id="PTHR30469">
    <property type="entry name" value="MULTIDRUG RESISTANCE PROTEIN MDTA"/>
    <property type="match status" value="1"/>
</dbReference>
<keyword evidence="2" id="KW-0732">Signal</keyword>
<dbReference type="Gene3D" id="2.40.420.20">
    <property type="match status" value="1"/>
</dbReference>
<dbReference type="SUPFAM" id="SSF111369">
    <property type="entry name" value="HlyD-like secretion proteins"/>
    <property type="match status" value="1"/>
</dbReference>
<evidence type="ECO:0000313" key="7">
    <source>
        <dbReference type="Proteomes" id="UP000479293"/>
    </source>
</evidence>
<gene>
    <name evidence="6" type="ORF">GBK04_07565</name>
</gene>
<feature type="domain" description="CusB-like beta-barrel" evidence="4">
    <location>
        <begin position="196"/>
        <end position="268"/>
    </location>
</feature>
<proteinExistence type="inferred from homology"/>
<name>A0A7C9BB91_9BACT</name>
<keyword evidence="7" id="KW-1185">Reference proteome</keyword>
<dbReference type="Pfam" id="PF25989">
    <property type="entry name" value="YknX_C"/>
    <property type="match status" value="1"/>
</dbReference>
<feature type="domain" description="YknX-like C-terminal permuted SH3-like" evidence="5">
    <location>
        <begin position="277"/>
        <end position="341"/>
    </location>
</feature>
<dbReference type="InterPro" id="IPR058637">
    <property type="entry name" value="YknX-like_C"/>
</dbReference>
<dbReference type="AlphaFoldDB" id="A0A7C9BB91"/>
<evidence type="ECO:0000259" key="3">
    <source>
        <dbReference type="Pfam" id="PF25917"/>
    </source>
</evidence>
<evidence type="ECO:0000256" key="1">
    <source>
        <dbReference type="ARBA" id="ARBA00009477"/>
    </source>
</evidence>
<dbReference type="RefSeq" id="WP_152758298.1">
    <property type="nucleotide sequence ID" value="NZ_WHLY01000002.1"/>
</dbReference>
<evidence type="ECO:0000259" key="4">
    <source>
        <dbReference type="Pfam" id="PF25954"/>
    </source>
</evidence>
<dbReference type="GO" id="GO:0015562">
    <property type="term" value="F:efflux transmembrane transporter activity"/>
    <property type="evidence" value="ECO:0007669"/>
    <property type="project" value="TreeGrafter"/>
</dbReference>